<protein>
    <submittedName>
        <fullName evidence="2">Uncharacterized protein</fullName>
    </submittedName>
</protein>
<accession>A0A4R2NI49</accession>
<comment type="caution">
    <text evidence="2">The sequence shown here is derived from an EMBL/GenBank/DDBJ whole genome shotgun (WGS) entry which is preliminary data.</text>
</comment>
<organism evidence="2 3">
    <name type="scientific">Rhodovulum adriaticum</name>
    <name type="common">Rhodopseudomonas adriatica</name>
    <dbReference type="NCBI Taxonomy" id="35804"/>
    <lineage>
        <taxon>Bacteria</taxon>
        <taxon>Pseudomonadati</taxon>
        <taxon>Pseudomonadota</taxon>
        <taxon>Alphaproteobacteria</taxon>
        <taxon>Rhodobacterales</taxon>
        <taxon>Paracoccaceae</taxon>
        <taxon>Rhodovulum</taxon>
    </lineage>
</organism>
<keyword evidence="3" id="KW-1185">Reference proteome</keyword>
<feature type="chain" id="PRO_5020475743" evidence="1">
    <location>
        <begin position="30"/>
        <end position="156"/>
    </location>
</feature>
<name>A0A4R2NI49_RHOAD</name>
<evidence type="ECO:0000313" key="3">
    <source>
        <dbReference type="Proteomes" id="UP000295733"/>
    </source>
</evidence>
<dbReference type="OrthoDB" id="9833125at2"/>
<reference evidence="2 3" key="1">
    <citation type="submission" date="2019-03" db="EMBL/GenBank/DDBJ databases">
        <title>Genomic Encyclopedia of Type Strains, Phase IV (KMG-IV): sequencing the most valuable type-strain genomes for metagenomic binning, comparative biology and taxonomic classification.</title>
        <authorList>
            <person name="Goeker M."/>
        </authorList>
    </citation>
    <scope>NUCLEOTIDE SEQUENCE [LARGE SCALE GENOMIC DNA]</scope>
    <source>
        <strain evidence="2 3">DSM 2781</strain>
    </source>
</reference>
<dbReference type="Proteomes" id="UP000295733">
    <property type="component" value="Unassembled WGS sequence"/>
</dbReference>
<gene>
    <name evidence="2" type="ORF">EV656_11570</name>
</gene>
<evidence type="ECO:0000313" key="2">
    <source>
        <dbReference type="EMBL" id="TCP20948.1"/>
    </source>
</evidence>
<feature type="signal peptide" evidence="1">
    <location>
        <begin position="1"/>
        <end position="29"/>
    </location>
</feature>
<dbReference type="RefSeq" id="WP_132605492.1">
    <property type="nucleotide sequence ID" value="NZ_NRRP01000057.1"/>
</dbReference>
<evidence type="ECO:0000256" key="1">
    <source>
        <dbReference type="SAM" id="SignalP"/>
    </source>
</evidence>
<proteinExistence type="predicted"/>
<dbReference type="AlphaFoldDB" id="A0A4R2NI49"/>
<sequence>MRMQHPRFAFALLAVIATLSGLGGRSAAAAEFDLSDMMLCNYPRCAEDNARLVRSVPQMAGHSVTLDLLIDVPIGTGDYNAGCIDKNPYMDAPEEYFFIPGNLDSCDVGGGIVLRVQPADYGLAQSVSFSRIIRVKGRFTVTPQGPIPIYALTPAP</sequence>
<keyword evidence="1" id="KW-0732">Signal</keyword>
<dbReference type="EMBL" id="SLXL01000015">
    <property type="protein sequence ID" value="TCP20948.1"/>
    <property type="molecule type" value="Genomic_DNA"/>
</dbReference>